<protein>
    <submittedName>
        <fullName evidence="2">Uncharacterized protein</fullName>
    </submittedName>
</protein>
<dbReference type="OrthoDB" id="4141266at2759"/>
<name>A0A177F7S2_9EURO</name>
<dbReference type="Proteomes" id="UP000077002">
    <property type="component" value="Unassembled WGS sequence"/>
</dbReference>
<evidence type="ECO:0000256" key="1">
    <source>
        <dbReference type="SAM" id="MobiDB-lite"/>
    </source>
</evidence>
<feature type="region of interest" description="Disordered" evidence="1">
    <location>
        <begin position="421"/>
        <end position="452"/>
    </location>
</feature>
<accession>A0A177F7S2</accession>
<reference evidence="2 3" key="1">
    <citation type="submission" date="2016-03" db="EMBL/GenBank/DDBJ databases">
        <title>Draft genome sequence of the Fonsecaea monophora CBS 269.37.</title>
        <authorList>
            <person name="Bombassaro A."/>
            <person name="Vinicius W.A."/>
            <person name="De Hoog S."/>
            <person name="Sun J."/>
            <person name="Souza E.M."/>
            <person name="Raittz R.T."/>
            <person name="Costa F."/>
            <person name="Leao A.C."/>
            <person name="Tadra-Sfeir M.Z."/>
            <person name="Baura V."/>
            <person name="Balsanelli E."/>
            <person name="Pedrosa F.O."/>
            <person name="Moreno L.F."/>
            <person name="Steffens M.B."/>
            <person name="Xi L."/>
            <person name="Bocca A.L."/>
            <person name="Felipe M.S."/>
            <person name="Teixeira M."/>
            <person name="Telles Filho F.Q."/>
            <person name="Azevedo C.M."/>
            <person name="Gomes R."/>
            <person name="Vicente V.A."/>
        </authorList>
    </citation>
    <scope>NUCLEOTIDE SEQUENCE [LARGE SCALE GENOMIC DNA]</scope>
    <source>
        <strain evidence="2 3">CBS 269.37</strain>
    </source>
</reference>
<dbReference type="AlphaFoldDB" id="A0A177F7S2"/>
<dbReference type="EMBL" id="LVKK01000040">
    <property type="protein sequence ID" value="OAG39731.1"/>
    <property type="molecule type" value="Genomic_DNA"/>
</dbReference>
<sequence>MEPIELCFVEGRPSNPTQRAKELVNSAIRAHNAKVTHAKRSKNVAALVAGRQSASIEPLVTRFRVVPSARERDRQRADEEEVSKRAQDIARAEQMGHFKGKQWLYAMLHRQWMDAIWTPFSGNVPKHIAIYQQMIVPNIQLAFEVFHVRNTHNYEFLLWMTRPTTSGYHAGAAGLQLLYDQQVSPGCGQTRQCLSHKVQASVILRETLSRSITRVPDDELLVILSLATVERTVDLSVHQYHLETLSKIVKAQGGIHLVADHPQCTILQFDAWWSLSTGLRYFSSPLSLPQPEAEPERLSSRFRDQIHEVPLGFHRFILDGKWSASTVEILIRLAYVYQRGGKVERNEAGRIIGLPNTAQPVWRTFQEACPALDAPGADLEKLLALALVLYCGIGFDSAPVSSNGGLASRGALTKLLTLDESSSSSSSSSLSSLPTRSPSPPPQQSSPTTKSPDEEPFLFWIWMVAICAWHNASNSGFLPPGIDLLQRLRRKFVNVGDWKTAQDLLEPFFWNDKLSELCRPRFDGEPLAS</sequence>
<evidence type="ECO:0000313" key="3">
    <source>
        <dbReference type="Proteomes" id="UP000077002"/>
    </source>
</evidence>
<organism evidence="2 3">
    <name type="scientific">Fonsecaea monophora</name>
    <dbReference type="NCBI Taxonomy" id="254056"/>
    <lineage>
        <taxon>Eukaryota</taxon>
        <taxon>Fungi</taxon>
        <taxon>Dikarya</taxon>
        <taxon>Ascomycota</taxon>
        <taxon>Pezizomycotina</taxon>
        <taxon>Eurotiomycetes</taxon>
        <taxon>Chaetothyriomycetidae</taxon>
        <taxon>Chaetothyriales</taxon>
        <taxon>Herpotrichiellaceae</taxon>
        <taxon>Fonsecaea</taxon>
    </lineage>
</organism>
<proteinExistence type="predicted"/>
<dbReference type="RefSeq" id="XP_022511683.1">
    <property type="nucleotide sequence ID" value="XM_022655971.1"/>
</dbReference>
<evidence type="ECO:0000313" key="2">
    <source>
        <dbReference type="EMBL" id="OAG39731.1"/>
    </source>
</evidence>
<comment type="caution">
    <text evidence="2">The sequence shown here is derived from an EMBL/GenBank/DDBJ whole genome shotgun (WGS) entry which is preliminary data.</text>
</comment>
<dbReference type="GeneID" id="34601169"/>
<gene>
    <name evidence="2" type="ORF">AYO21_06006</name>
</gene>
<keyword evidence="3" id="KW-1185">Reference proteome</keyword>
<feature type="compositionally biased region" description="Low complexity" evidence="1">
    <location>
        <begin position="421"/>
        <end position="436"/>
    </location>
</feature>